<name>A0ABX7BD26_9PROT</name>
<gene>
    <name evidence="1" type="ORF">IGS68_03625</name>
</gene>
<organism evidence="1 2">
    <name type="scientific">Skermanella cutis</name>
    <dbReference type="NCBI Taxonomy" id="2775420"/>
    <lineage>
        <taxon>Bacteria</taxon>
        <taxon>Pseudomonadati</taxon>
        <taxon>Pseudomonadota</taxon>
        <taxon>Alphaproteobacteria</taxon>
        <taxon>Rhodospirillales</taxon>
        <taxon>Azospirillaceae</taxon>
        <taxon>Skermanella</taxon>
    </lineage>
</organism>
<dbReference type="Proteomes" id="UP000595197">
    <property type="component" value="Chromosome"/>
</dbReference>
<evidence type="ECO:0000313" key="2">
    <source>
        <dbReference type="Proteomes" id="UP000595197"/>
    </source>
</evidence>
<protein>
    <submittedName>
        <fullName evidence="1">Type II toxin-antitoxin system HicB family antitoxin</fullName>
    </submittedName>
</protein>
<dbReference type="SUPFAM" id="SSF143100">
    <property type="entry name" value="TTHA1013/TTHA0281-like"/>
    <property type="match status" value="1"/>
</dbReference>
<dbReference type="InterPro" id="IPR035069">
    <property type="entry name" value="TTHA1013/TTHA0281-like"/>
</dbReference>
<sequence length="105" mass="11377">MEYKGYVSGPIDFDPEDGTFSGTVAGLADVIHFEGSNSEELVQSFRGSIDDYLAYCEEVGKTPDKPFSGKMLIRATPEIHRKAAMRAQAEGKSLSAWVADTIKAA</sequence>
<reference evidence="1" key="1">
    <citation type="submission" date="2021-02" db="EMBL/GenBank/DDBJ databases">
        <title>Skermanella TT6 skin isolate.</title>
        <authorList>
            <person name="Lee K."/>
            <person name="Ganzorig M."/>
        </authorList>
    </citation>
    <scope>NUCLEOTIDE SEQUENCE</scope>
    <source>
        <strain evidence="1">TT6</strain>
    </source>
</reference>
<dbReference type="InterPro" id="IPR008651">
    <property type="entry name" value="Uncharacterised_HicB"/>
</dbReference>
<keyword evidence="2" id="KW-1185">Reference proteome</keyword>
<evidence type="ECO:0000313" key="1">
    <source>
        <dbReference type="EMBL" id="QQP92291.1"/>
    </source>
</evidence>
<accession>A0ABX7BD26</accession>
<proteinExistence type="predicted"/>
<dbReference type="Pfam" id="PF05534">
    <property type="entry name" value="HicB"/>
    <property type="match status" value="1"/>
</dbReference>
<dbReference type="EMBL" id="CP067420">
    <property type="protein sequence ID" value="QQP92291.1"/>
    <property type="molecule type" value="Genomic_DNA"/>
</dbReference>